<sequence length="40" mass="4527">MVNSFSDKSKETLVLSIVATKSNTGKTTLIEKLKRRKFNL</sequence>
<evidence type="ECO:0000313" key="2">
    <source>
        <dbReference type="Proteomes" id="UP000776252"/>
    </source>
</evidence>
<dbReference type="EMBL" id="JAHLDV010000085">
    <property type="protein sequence ID" value="MBU3161677.1"/>
    <property type="molecule type" value="Genomic_DNA"/>
</dbReference>
<protein>
    <submittedName>
        <fullName evidence="1">Molybdopterin-guanine dinucleotide biosynthesis protein B</fullName>
    </submittedName>
</protein>
<comment type="caution">
    <text evidence="1">The sequence shown here is derived from an EMBL/GenBank/DDBJ whole genome shotgun (WGS) entry which is preliminary data.</text>
</comment>
<name>A0ABS6BYJ1_9CLOT</name>
<dbReference type="RefSeq" id="WP_216151544.1">
    <property type="nucleotide sequence ID" value="NZ_JAHLDV010000085.1"/>
</dbReference>
<organism evidence="1 2">
    <name type="scientific">Clostridium frigoris</name>
    <dbReference type="NCBI Taxonomy" id="205327"/>
    <lineage>
        <taxon>Bacteria</taxon>
        <taxon>Bacillati</taxon>
        <taxon>Bacillota</taxon>
        <taxon>Clostridia</taxon>
        <taxon>Eubacteriales</taxon>
        <taxon>Clostridiaceae</taxon>
        <taxon>Clostridium</taxon>
    </lineage>
</organism>
<proteinExistence type="predicted"/>
<evidence type="ECO:0000313" key="1">
    <source>
        <dbReference type="EMBL" id="MBU3161677.1"/>
    </source>
</evidence>
<reference evidence="1 2" key="1">
    <citation type="submission" date="2021-06" db="EMBL/GenBank/DDBJ databases">
        <title>Clostridia strains as spoilage organisms.</title>
        <authorList>
            <person name="Wambui J."/>
            <person name="Stephan R."/>
            <person name="Stevens M.J.A."/>
        </authorList>
    </citation>
    <scope>NUCLEOTIDE SEQUENCE [LARGE SCALE GENOMIC DNA]</scope>
    <source>
        <strain evidence="1 2">DSM 14204</strain>
    </source>
</reference>
<accession>A0ABS6BYJ1</accession>
<dbReference type="Proteomes" id="UP000776252">
    <property type="component" value="Unassembled WGS sequence"/>
</dbReference>
<gene>
    <name evidence="1" type="ORF">KPL37_18460</name>
</gene>
<keyword evidence="2" id="KW-1185">Reference proteome</keyword>